<feature type="domain" description="DUF1330" evidence="1">
    <location>
        <begin position="49"/>
        <end position="122"/>
    </location>
</feature>
<dbReference type="InterPro" id="IPR011008">
    <property type="entry name" value="Dimeric_a/b-barrel"/>
</dbReference>
<organism evidence="2 3">
    <name type="scientific">Notoacmeibacter marinus</name>
    <dbReference type="NCBI Taxonomy" id="1876515"/>
    <lineage>
        <taxon>Bacteria</taxon>
        <taxon>Pseudomonadati</taxon>
        <taxon>Pseudomonadota</taxon>
        <taxon>Alphaproteobacteria</taxon>
        <taxon>Hyphomicrobiales</taxon>
        <taxon>Notoacmeibacteraceae</taxon>
        <taxon>Notoacmeibacter</taxon>
    </lineage>
</organism>
<protein>
    <submittedName>
        <fullName evidence="2">DUF1330 domain-containing protein</fullName>
    </submittedName>
</protein>
<gene>
    <name evidence="2" type="ORF">B7H23_08855</name>
</gene>
<evidence type="ECO:0000313" key="3">
    <source>
        <dbReference type="Proteomes" id="UP000215405"/>
    </source>
</evidence>
<dbReference type="PANTHER" id="PTHR40257">
    <property type="match status" value="1"/>
</dbReference>
<proteinExistence type="predicted"/>
<dbReference type="Proteomes" id="UP000215405">
    <property type="component" value="Unassembled WGS sequence"/>
</dbReference>
<dbReference type="RefSeq" id="WP_094077088.1">
    <property type="nucleotide sequence ID" value="NZ_NBYO01000002.1"/>
</dbReference>
<dbReference type="Gene3D" id="3.30.70.100">
    <property type="match status" value="1"/>
</dbReference>
<name>A0A231UWE4_9HYPH</name>
<sequence>MTEERYVDPDKETFAAFRAMERDGPLHMLNLVQLLDKAIYDDGRQISGVDAYAAYGRQSGPVFHRVGGRILWRGQFEFILIGPSDECWDHCFIAEYPNLAAFVEMVRDPAYRQAVKHRQAAVLTSRLIRTSPKEGGDLFG</sequence>
<dbReference type="SUPFAM" id="SSF54909">
    <property type="entry name" value="Dimeric alpha+beta barrel"/>
    <property type="match status" value="1"/>
</dbReference>
<evidence type="ECO:0000259" key="1">
    <source>
        <dbReference type="Pfam" id="PF07045"/>
    </source>
</evidence>
<dbReference type="AlphaFoldDB" id="A0A231UWE4"/>
<accession>A0A231UWE4</accession>
<evidence type="ECO:0000313" key="2">
    <source>
        <dbReference type="EMBL" id="OXT00263.1"/>
    </source>
</evidence>
<dbReference type="InterPro" id="IPR010753">
    <property type="entry name" value="DUF1330"/>
</dbReference>
<dbReference type="Pfam" id="PF07045">
    <property type="entry name" value="DUF1330"/>
    <property type="match status" value="1"/>
</dbReference>
<dbReference type="EMBL" id="NBYO01000002">
    <property type="protein sequence ID" value="OXT00263.1"/>
    <property type="molecule type" value="Genomic_DNA"/>
</dbReference>
<reference evidence="3" key="1">
    <citation type="journal article" date="2017" name="Int. J. Syst. Evol. Microbiol.">
        <title>Notoacmeibacter marinus gen. nov., sp. nov., isolated from the gut of a limpet and proposal of Notoacmeibacteraceae fam. nov. in the order Rhizobiales of the class Alphaproteobacteria.</title>
        <authorList>
            <person name="Huang Z."/>
            <person name="Guo F."/>
            <person name="Lai Q."/>
        </authorList>
    </citation>
    <scope>NUCLEOTIDE SEQUENCE [LARGE SCALE GENOMIC DNA]</scope>
    <source>
        <strain evidence="3">XMTR2A4</strain>
    </source>
</reference>
<dbReference type="PANTHER" id="PTHR40257:SF1">
    <property type="entry name" value="DUF1330 DOMAIN-CONTAINING PROTEIN"/>
    <property type="match status" value="1"/>
</dbReference>
<comment type="caution">
    <text evidence="2">The sequence shown here is derived from an EMBL/GenBank/DDBJ whole genome shotgun (WGS) entry which is preliminary data.</text>
</comment>
<keyword evidence="3" id="KW-1185">Reference proteome</keyword>